<dbReference type="AlphaFoldDB" id="V3ZFX6"/>
<dbReference type="SUPFAM" id="SSF54637">
    <property type="entry name" value="Thioesterase/thiol ester dehydrase-isomerase"/>
    <property type="match status" value="2"/>
</dbReference>
<organism evidence="1 2">
    <name type="scientific">Lottia gigantea</name>
    <name type="common">Giant owl limpet</name>
    <dbReference type="NCBI Taxonomy" id="225164"/>
    <lineage>
        <taxon>Eukaryota</taxon>
        <taxon>Metazoa</taxon>
        <taxon>Spiralia</taxon>
        <taxon>Lophotrochozoa</taxon>
        <taxon>Mollusca</taxon>
        <taxon>Gastropoda</taxon>
        <taxon>Patellogastropoda</taxon>
        <taxon>Lottioidea</taxon>
        <taxon>Lottiidae</taxon>
        <taxon>Lottia</taxon>
    </lineage>
</organism>
<dbReference type="HOGENOM" id="CLU_065441_0_0_1"/>
<accession>V3ZFX6</accession>
<dbReference type="CTD" id="20249399"/>
<dbReference type="EMBL" id="KB202481">
    <property type="protein sequence ID" value="ESO90103.1"/>
    <property type="molecule type" value="Genomic_DNA"/>
</dbReference>
<dbReference type="PANTHER" id="PTHR34487:SF1">
    <property type="entry name" value="ACYL-ACP THIOESTERASE"/>
    <property type="match status" value="1"/>
</dbReference>
<evidence type="ECO:0000313" key="1">
    <source>
        <dbReference type="EMBL" id="ESO90103.1"/>
    </source>
</evidence>
<dbReference type="OMA" id="IFHANME"/>
<keyword evidence="2" id="KW-1185">Reference proteome</keyword>
<dbReference type="KEGG" id="lgi:LOTGIDRAFT_233913"/>
<sequence>MSLTSETGYSYNISDLKCQVYFPGLSYDDFDRNGCISAWKISKLFEGGRAIAFLGGFTSDLLSPKTRTRFIVAQNIQLVPNTTKRYRSFPFSVMLELKDVGLSSVTIEQVLRNEKNDKIIGTSVFKFVCVDRETKRPASLLKEARERYLKLLGGSAKAKPQFLMTIPDLPLDTYHIPIFVLPNDTDQNQHLNQGQFVRYCLDCAAMASIEGYYQYFITDICNYQATDIDVLYKREALAGDLVHAHTWQDKNDPQILYFIITKDKNSLLHARIRFALEPISKSKL</sequence>
<dbReference type="GeneID" id="20249399"/>
<dbReference type="Gene3D" id="3.10.129.10">
    <property type="entry name" value="Hotdog Thioesterase"/>
    <property type="match status" value="1"/>
</dbReference>
<gene>
    <name evidence="1" type="ORF">LOTGIDRAFT_233913</name>
</gene>
<dbReference type="PANTHER" id="PTHR34487">
    <property type="entry name" value="ACYL-ACP THIOESTERASE"/>
    <property type="match status" value="1"/>
</dbReference>
<name>V3ZFX6_LOTGI</name>
<evidence type="ECO:0000313" key="2">
    <source>
        <dbReference type="Proteomes" id="UP000030746"/>
    </source>
</evidence>
<reference evidence="1 2" key="1">
    <citation type="journal article" date="2013" name="Nature">
        <title>Insights into bilaterian evolution from three spiralian genomes.</title>
        <authorList>
            <person name="Simakov O."/>
            <person name="Marletaz F."/>
            <person name="Cho S.J."/>
            <person name="Edsinger-Gonzales E."/>
            <person name="Havlak P."/>
            <person name="Hellsten U."/>
            <person name="Kuo D.H."/>
            <person name="Larsson T."/>
            <person name="Lv J."/>
            <person name="Arendt D."/>
            <person name="Savage R."/>
            <person name="Osoegawa K."/>
            <person name="de Jong P."/>
            <person name="Grimwood J."/>
            <person name="Chapman J.A."/>
            <person name="Shapiro H."/>
            <person name="Aerts A."/>
            <person name="Otillar R.P."/>
            <person name="Terry A.Y."/>
            <person name="Boore J.L."/>
            <person name="Grigoriev I.V."/>
            <person name="Lindberg D.R."/>
            <person name="Seaver E.C."/>
            <person name="Weisblat D.A."/>
            <person name="Putnam N.H."/>
            <person name="Rokhsar D.S."/>
        </authorList>
    </citation>
    <scope>NUCLEOTIDE SEQUENCE [LARGE SCALE GENOMIC DNA]</scope>
</reference>
<protein>
    <submittedName>
        <fullName evidence="1">Uncharacterized protein</fullName>
    </submittedName>
</protein>
<dbReference type="InterPro" id="IPR029069">
    <property type="entry name" value="HotDog_dom_sf"/>
</dbReference>
<dbReference type="Proteomes" id="UP000030746">
    <property type="component" value="Unassembled WGS sequence"/>
</dbReference>
<dbReference type="OrthoDB" id="5975054at2759"/>
<dbReference type="RefSeq" id="XP_009059179.1">
    <property type="nucleotide sequence ID" value="XM_009060931.1"/>
</dbReference>
<proteinExistence type="predicted"/>